<evidence type="ECO:0000256" key="1">
    <source>
        <dbReference type="SAM" id="Coils"/>
    </source>
</evidence>
<dbReference type="Gene3D" id="1.10.10.60">
    <property type="entry name" value="Homeodomain-like"/>
    <property type="match status" value="1"/>
</dbReference>
<reference evidence="3 4" key="1">
    <citation type="submission" date="2018-05" db="EMBL/GenBank/DDBJ databases">
        <title>Complete Genome Sequence of Methylobacterium sp. 17Sr1-43.</title>
        <authorList>
            <person name="Srinivasan S."/>
        </authorList>
    </citation>
    <scope>NUCLEOTIDE SEQUENCE [LARGE SCALE GENOMIC DNA]</scope>
    <source>
        <strain evidence="3 4">17Sr1-43</strain>
    </source>
</reference>
<evidence type="ECO:0000313" key="4">
    <source>
        <dbReference type="Proteomes" id="UP000246058"/>
    </source>
</evidence>
<dbReference type="Pfam" id="PF01527">
    <property type="entry name" value="HTH_Tnp_1"/>
    <property type="match status" value="1"/>
</dbReference>
<dbReference type="InterPro" id="IPR001584">
    <property type="entry name" value="Integrase_cat-core"/>
</dbReference>
<dbReference type="GO" id="GO:0004803">
    <property type="term" value="F:transposase activity"/>
    <property type="evidence" value="ECO:0007669"/>
    <property type="project" value="InterPro"/>
</dbReference>
<evidence type="ECO:0000313" key="3">
    <source>
        <dbReference type="EMBL" id="AWN39223.1"/>
    </source>
</evidence>
<dbReference type="GO" id="GO:0015074">
    <property type="term" value="P:DNA integration"/>
    <property type="evidence" value="ECO:0007669"/>
    <property type="project" value="InterPro"/>
</dbReference>
<dbReference type="Gene3D" id="3.30.420.10">
    <property type="entry name" value="Ribonuclease H-like superfamily/Ribonuclease H"/>
    <property type="match status" value="1"/>
</dbReference>
<dbReference type="InterPro" id="IPR009057">
    <property type="entry name" value="Homeodomain-like_sf"/>
</dbReference>
<feature type="coiled-coil region" evidence="1">
    <location>
        <begin position="62"/>
        <end position="89"/>
    </location>
</feature>
<dbReference type="InterPro" id="IPR050900">
    <property type="entry name" value="Transposase_IS3/IS150/IS904"/>
</dbReference>
<dbReference type="NCBIfam" id="NF033516">
    <property type="entry name" value="transpos_IS3"/>
    <property type="match status" value="1"/>
</dbReference>
<accession>A0A2U8VZI1</accession>
<keyword evidence="1" id="KW-0175">Coiled coil</keyword>
<dbReference type="EMBL" id="CP029551">
    <property type="protein sequence ID" value="AWN39223.1"/>
    <property type="molecule type" value="Genomic_DNA"/>
</dbReference>
<dbReference type="RefSeq" id="WP_109954375.1">
    <property type="nucleotide sequence ID" value="NZ_CP029551.1"/>
</dbReference>
<dbReference type="Proteomes" id="UP000246058">
    <property type="component" value="Chromosome"/>
</dbReference>
<evidence type="ECO:0000259" key="2">
    <source>
        <dbReference type="PROSITE" id="PS50994"/>
    </source>
</evidence>
<dbReference type="KEGG" id="meti:DK427_24865"/>
<dbReference type="InterPro" id="IPR025948">
    <property type="entry name" value="HTH-like_dom"/>
</dbReference>
<dbReference type="Pfam" id="PF13333">
    <property type="entry name" value="rve_2"/>
    <property type="match status" value="1"/>
</dbReference>
<proteinExistence type="predicted"/>
<dbReference type="OrthoDB" id="9803878at2"/>
<name>A0A2U8VZI1_9HYPH</name>
<dbReference type="Pfam" id="PF00665">
    <property type="entry name" value="rve"/>
    <property type="match status" value="1"/>
</dbReference>
<protein>
    <submittedName>
        <fullName evidence="3">IS3 family transposase</fullName>
    </submittedName>
</protein>
<dbReference type="AlphaFoldDB" id="A0A2U8VZI1"/>
<dbReference type="GO" id="GO:0006313">
    <property type="term" value="P:DNA transposition"/>
    <property type="evidence" value="ECO:0007669"/>
    <property type="project" value="InterPro"/>
</dbReference>
<dbReference type="GO" id="GO:0003677">
    <property type="term" value="F:DNA binding"/>
    <property type="evidence" value="ECO:0007669"/>
    <property type="project" value="InterPro"/>
</dbReference>
<dbReference type="PANTHER" id="PTHR46889">
    <property type="entry name" value="TRANSPOSASE INSF FOR INSERTION SEQUENCE IS3B-RELATED"/>
    <property type="match status" value="1"/>
</dbReference>
<dbReference type="Pfam" id="PF13276">
    <property type="entry name" value="HTH_21"/>
    <property type="match status" value="1"/>
</dbReference>
<dbReference type="InterPro" id="IPR048020">
    <property type="entry name" value="Transpos_IS3"/>
</dbReference>
<sequence length="390" mass="43431">MPHTRPPYAPEFRRQMVELVRAGRDPADLAREFEPSAQAIRNWVAQADRGESRGASKSDVLTLAEREELARLRREVRQLRLERDILSKAGGLVRTGERRGAVGLFQFMSANQAVFPIATMARVLGVSEAGYHAWRQRAPSVRAVADAALLKQIRIAHAGSGEIYGAPRVHATLAAQGARHGRKRIARLMREAGLVGVSRRRGGVVTTRRDREARPAPDLVDRNFSAEAPNQLWVGDITFVPTSASFLYLAVVVDAWSRRVVGWSMASHLRTELVLDALEMAITQRRPRDVIHHSDQGSQYTSLAFGGRGREAGVRPSMGSVGDAYDNAMCESFFATLECELLDRRRFASQAQARMAVFTFIEGFYNPVRLHSALGYRSPIRYEQEMLANP</sequence>
<dbReference type="SUPFAM" id="SSF53098">
    <property type="entry name" value="Ribonuclease H-like"/>
    <property type="match status" value="1"/>
</dbReference>
<dbReference type="SUPFAM" id="SSF46689">
    <property type="entry name" value="Homeodomain-like"/>
    <property type="match status" value="1"/>
</dbReference>
<dbReference type="PANTHER" id="PTHR46889:SF4">
    <property type="entry name" value="TRANSPOSASE INSO FOR INSERTION SEQUENCE ELEMENT IS911B-RELATED"/>
    <property type="match status" value="1"/>
</dbReference>
<organism evidence="3 4">
    <name type="scientific">Methylobacterium radiodurans</name>
    <dbReference type="NCBI Taxonomy" id="2202828"/>
    <lineage>
        <taxon>Bacteria</taxon>
        <taxon>Pseudomonadati</taxon>
        <taxon>Pseudomonadota</taxon>
        <taxon>Alphaproteobacteria</taxon>
        <taxon>Hyphomicrobiales</taxon>
        <taxon>Methylobacteriaceae</taxon>
        <taxon>Methylobacterium</taxon>
    </lineage>
</organism>
<keyword evidence="4" id="KW-1185">Reference proteome</keyword>
<dbReference type="InterPro" id="IPR036397">
    <property type="entry name" value="RNaseH_sf"/>
</dbReference>
<dbReference type="InterPro" id="IPR012337">
    <property type="entry name" value="RNaseH-like_sf"/>
</dbReference>
<dbReference type="InterPro" id="IPR002514">
    <property type="entry name" value="Transposase_8"/>
</dbReference>
<gene>
    <name evidence="3" type="ORF">DK427_24865</name>
</gene>
<feature type="domain" description="Integrase catalytic" evidence="2">
    <location>
        <begin position="225"/>
        <end position="387"/>
    </location>
</feature>
<dbReference type="PROSITE" id="PS50994">
    <property type="entry name" value="INTEGRASE"/>
    <property type="match status" value="1"/>
</dbReference>